<evidence type="ECO:0000313" key="1">
    <source>
        <dbReference type="EMBL" id="KAJ2748640.1"/>
    </source>
</evidence>
<dbReference type="Proteomes" id="UP001140011">
    <property type="component" value="Unassembled WGS sequence"/>
</dbReference>
<dbReference type="OrthoDB" id="5545231at2759"/>
<name>A0A9W8L6Y6_9FUNG</name>
<comment type="caution">
    <text evidence="1">The sequence shown here is derived from an EMBL/GenBank/DDBJ whole genome shotgun (WGS) entry which is preliminary data.</text>
</comment>
<keyword evidence="2" id="KW-1185">Reference proteome</keyword>
<dbReference type="AlphaFoldDB" id="A0A9W8L6Y6"/>
<evidence type="ECO:0000313" key="2">
    <source>
        <dbReference type="Proteomes" id="UP001140011"/>
    </source>
</evidence>
<accession>A0A9W8L6Y6</accession>
<sequence length="564" mass="62449">MLLVYKVVEYLEGRSKSSFGLDMDTHNKSKAALIPLLLVSECWRRAALESICDNCTLDFDHSYEARKIGFPAWPADSKLTRLRKTNLVKRVVFSATLGRTVMDRAADEGIRWLQRRGVVAPNAKTMLLCLRKADDQAASRDNNPLPASETTSTTGQQPIALFARYLLRMAPSVTDIAVSIHSIAVAQSELLQLYSILISALGQGRVKTLRAYSVQGNIPISLNLLGVSGLTSITNGVNVACAPFARLIYLNSHTLRAINFRLAAENNWRNMIYGFAETPAVYSCLTALTLTIVGIPYDTVWAAIDDVAPFPILATLDISYRYPFDDDLLFRGNGKTMKNLSIPFRAIAKNILARFNVLKRSGVSRMNSVSIGALYDEDIAFVAERADEILGQQVPHILATATKLSITRDIGDNPSTKIFRVIELTPGTTTLQHLEYGVTTDFYIYGIIRTISLLPSLVSFTCCLHDRDLAAKVTPDSTYPSSLHSTNYPLSKNFRLLRVHHASKASACTVAKISMLVAIACPNFTHVDIAPKLRNSFSREIAWGTCSRPFEPYADSIRRLIYKD</sequence>
<organism evidence="1 2">
    <name type="scientific">Coemansia pectinata</name>
    <dbReference type="NCBI Taxonomy" id="1052879"/>
    <lineage>
        <taxon>Eukaryota</taxon>
        <taxon>Fungi</taxon>
        <taxon>Fungi incertae sedis</taxon>
        <taxon>Zoopagomycota</taxon>
        <taxon>Kickxellomycotina</taxon>
        <taxon>Kickxellomycetes</taxon>
        <taxon>Kickxellales</taxon>
        <taxon>Kickxellaceae</taxon>
        <taxon>Coemansia</taxon>
    </lineage>
</organism>
<gene>
    <name evidence="1" type="ORF">GGI19_006027</name>
</gene>
<protein>
    <submittedName>
        <fullName evidence="1">Uncharacterized protein</fullName>
    </submittedName>
</protein>
<proteinExistence type="predicted"/>
<dbReference type="EMBL" id="JANBUH010001014">
    <property type="protein sequence ID" value="KAJ2748640.1"/>
    <property type="molecule type" value="Genomic_DNA"/>
</dbReference>
<reference evidence="1" key="1">
    <citation type="submission" date="2022-07" db="EMBL/GenBank/DDBJ databases">
        <title>Phylogenomic reconstructions and comparative analyses of Kickxellomycotina fungi.</title>
        <authorList>
            <person name="Reynolds N.K."/>
            <person name="Stajich J.E."/>
            <person name="Barry K."/>
            <person name="Grigoriev I.V."/>
            <person name="Crous P."/>
            <person name="Smith M.E."/>
        </authorList>
    </citation>
    <scope>NUCLEOTIDE SEQUENCE</scope>
    <source>
        <strain evidence="1">BCRC 34297</strain>
    </source>
</reference>